<organism evidence="1 3">
    <name type="scientific">Ficus carica</name>
    <name type="common">Common fig</name>
    <dbReference type="NCBI Taxonomy" id="3494"/>
    <lineage>
        <taxon>Eukaryota</taxon>
        <taxon>Viridiplantae</taxon>
        <taxon>Streptophyta</taxon>
        <taxon>Embryophyta</taxon>
        <taxon>Tracheophyta</taxon>
        <taxon>Spermatophyta</taxon>
        <taxon>Magnoliopsida</taxon>
        <taxon>eudicotyledons</taxon>
        <taxon>Gunneridae</taxon>
        <taxon>Pentapetalae</taxon>
        <taxon>rosids</taxon>
        <taxon>fabids</taxon>
        <taxon>Rosales</taxon>
        <taxon>Moraceae</taxon>
        <taxon>Ficeae</taxon>
        <taxon>Ficus</taxon>
    </lineage>
</organism>
<dbReference type="Proteomes" id="UP001187192">
    <property type="component" value="Unassembled WGS sequence"/>
</dbReference>
<feature type="non-terminal residue" evidence="1">
    <location>
        <position position="65"/>
    </location>
</feature>
<dbReference type="EMBL" id="BTGU01020542">
    <property type="protein sequence ID" value="GMN75772.1"/>
    <property type="molecule type" value="Genomic_DNA"/>
</dbReference>
<proteinExistence type="predicted"/>
<accession>A0AA88JIL8</accession>
<dbReference type="EMBL" id="BTGU01020540">
    <property type="protein sequence ID" value="GMN75770.1"/>
    <property type="molecule type" value="Genomic_DNA"/>
</dbReference>
<gene>
    <name evidence="1" type="ORF">TIFTF001_056365</name>
    <name evidence="2" type="ORF">TIFTF001_056367</name>
</gene>
<dbReference type="AlphaFoldDB" id="A0AA88JIL8"/>
<sequence>ELRTVGSLSLIRTDKTCVQRNWIRIFRLFDCCGNQISWRVLGLVSCVLNRYENRTAAAFHCSFEL</sequence>
<reference evidence="1" key="1">
    <citation type="submission" date="2023-07" db="EMBL/GenBank/DDBJ databases">
        <title>draft genome sequence of fig (Ficus carica).</title>
        <authorList>
            <person name="Takahashi T."/>
            <person name="Nishimura K."/>
        </authorList>
    </citation>
    <scope>NUCLEOTIDE SEQUENCE</scope>
</reference>
<evidence type="ECO:0000313" key="2">
    <source>
        <dbReference type="EMBL" id="GMN75772.1"/>
    </source>
</evidence>
<keyword evidence="3" id="KW-1185">Reference proteome</keyword>
<name>A0AA88JIL8_FICCA</name>
<comment type="caution">
    <text evidence="1">The sequence shown here is derived from an EMBL/GenBank/DDBJ whole genome shotgun (WGS) entry which is preliminary data.</text>
</comment>
<protein>
    <submittedName>
        <fullName evidence="1">Uncharacterized protein</fullName>
    </submittedName>
</protein>
<evidence type="ECO:0000313" key="1">
    <source>
        <dbReference type="EMBL" id="GMN75770.1"/>
    </source>
</evidence>
<feature type="non-terminal residue" evidence="1">
    <location>
        <position position="1"/>
    </location>
</feature>
<evidence type="ECO:0000313" key="3">
    <source>
        <dbReference type="Proteomes" id="UP001187192"/>
    </source>
</evidence>